<gene>
    <name evidence="2" type="ORF">L1F29_29580</name>
</gene>
<sequence length="392" mass="43555">MMLNKGKRRITLALGLCLLFGQACSGGAPVPEKPVTASPVSLEKSVNQAKPPAANPLYEDILNREAAWLSSLQLENGAIPMSPGGGPYRVVPYFTNIALLGLLEKPEQAPVVRKYMDWYFAHLNRTAGPDVPLGSIFDYTVEADQRTEKASGDFDSTDSYASTFLNLLRKYAEATGDTEYLLTHRSDIELIAGAMLSTKQADGLTWAKPAYRVKYLMDNTEVYKGLVDMEWISGTVFGDKAGAAAYRKHKKDVFAGIEKMLWSDDKNAYAFAKMEGGELSYPNWDTFYADATAQLFPIWTGVLAPDSKRAQQLYAAFNEHHPGWPQLNKGDAFPWALLAYTAAIMGDRTRVDAFLESVRTTYLDRDHPWPWYVMESGVTMLAAAHMANMKKE</sequence>
<name>A0ABY5S737_9BACL</name>
<evidence type="ECO:0000313" key="3">
    <source>
        <dbReference type="Proteomes" id="UP001057877"/>
    </source>
</evidence>
<dbReference type="Gene3D" id="1.50.10.10">
    <property type="match status" value="1"/>
</dbReference>
<evidence type="ECO:0000313" key="2">
    <source>
        <dbReference type="EMBL" id="UVI29524.1"/>
    </source>
</evidence>
<evidence type="ECO:0008006" key="4">
    <source>
        <dbReference type="Google" id="ProtNLM"/>
    </source>
</evidence>
<organism evidence="2 3">
    <name type="scientific">Paenibacillus spongiae</name>
    <dbReference type="NCBI Taxonomy" id="2909671"/>
    <lineage>
        <taxon>Bacteria</taxon>
        <taxon>Bacillati</taxon>
        <taxon>Bacillota</taxon>
        <taxon>Bacilli</taxon>
        <taxon>Bacillales</taxon>
        <taxon>Paenibacillaceae</taxon>
        <taxon>Paenibacillus</taxon>
    </lineage>
</organism>
<dbReference type="EMBL" id="CP091430">
    <property type="protein sequence ID" value="UVI29524.1"/>
    <property type="molecule type" value="Genomic_DNA"/>
</dbReference>
<dbReference type="InterPro" id="IPR008928">
    <property type="entry name" value="6-hairpin_glycosidase_sf"/>
</dbReference>
<dbReference type="Proteomes" id="UP001057877">
    <property type="component" value="Chromosome"/>
</dbReference>
<keyword evidence="1" id="KW-0732">Signal</keyword>
<accession>A0ABY5S737</accession>
<dbReference type="InterPro" id="IPR012341">
    <property type="entry name" value="6hp_glycosidase-like_sf"/>
</dbReference>
<feature type="signal peptide" evidence="1">
    <location>
        <begin position="1"/>
        <end position="25"/>
    </location>
</feature>
<feature type="chain" id="PRO_5046761577" description="Glycosyl hydrolase" evidence="1">
    <location>
        <begin position="26"/>
        <end position="392"/>
    </location>
</feature>
<keyword evidence="3" id="KW-1185">Reference proteome</keyword>
<proteinExistence type="predicted"/>
<protein>
    <recommendedName>
        <fullName evidence="4">Glycosyl hydrolase</fullName>
    </recommendedName>
</protein>
<evidence type="ECO:0000256" key="1">
    <source>
        <dbReference type="SAM" id="SignalP"/>
    </source>
</evidence>
<dbReference type="RefSeq" id="WP_258385613.1">
    <property type="nucleotide sequence ID" value="NZ_CP091430.1"/>
</dbReference>
<dbReference type="PROSITE" id="PS51257">
    <property type="entry name" value="PROKAR_LIPOPROTEIN"/>
    <property type="match status" value="1"/>
</dbReference>
<dbReference type="SUPFAM" id="SSF48208">
    <property type="entry name" value="Six-hairpin glycosidases"/>
    <property type="match status" value="1"/>
</dbReference>
<reference evidence="2" key="1">
    <citation type="submission" date="2022-01" db="EMBL/GenBank/DDBJ databases">
        <title>Paenibacillus spongiae sp. nov., isolated from marine sponge.</title>
        <authorList>
            <person name="Li Z."/>
            <person name="Zhang M."/>
        </authorList>
    </citation>
    <scope>NUCLEOTIDE SEQUENCE</scope>
    <source>
        <strain evidence="2">PHS-Z3</strain>
    </source>
</reference>